<sequence>MASTNGERKAEKSYLASAVDSINPWAGSRTAIPAPKEPQPQPPQPSAVDHTINPYYGQSFKKYPADCPPLKVQWFHAVDVPKRKPKFLIGKDDKKDDEKNPAVQPKKFITFSPSDSRALEAAYQKKLEEIEAERASRTAVTIRAGSKRPRVVSAGDIPNADGQEDEAGKSGGVKVPVNEDFLFDVDIDERELAPVYWEGAVYEVRRGSWFYSEGSTLRPCEENLAAQLEEGYLKVKPWAYPPRAQSNSTPRTVTPKSSFDSLRAVAAAQTESVTKANSPLTPHQPQTHRLFGAHINSVATYQDASVAWLNSDGVLSWVTSTVYERFAGGGYMSGIKLVRGYTEPKKTKEEKRPMTPTGTLSTPGEQDEKLQKALKRRSAPPSTRAAPEAEGTKEDPIEVEESAANRLTRQLSNMLEGPENREAEEEAIRKREEKEMLDDYNARVGESQGREIEHVVLVTHGIGQLLGKRMESVNFVHDVNTLRKTLKSVYSVSGDLRSLNSENGEKGPGNCRVQVLPVVWRHLLDFPKRRQKRKEHDLGDAFNEEDEYPSLQDITIEGMAFARSLISDLALDVLLYQSGYREHITEIVLKESNRIFRQFKERNPEFKGKVHIMGHSLGSAIMFDILCRQREKSQPVQQSRNPLRFWPSQDRYESKDLDKTLEFEFEVEDFYCLGSPIGLFQMLKGRTIAARSLPEAAPSMSPLNPEYIEDPFLSVTQPSAYTDERVSPITGLPFNVSSPRVNQLFNVFHPSDPIAYRLEPLVSTAMASLKPQQLPYTKKGFLDTVTPQGLTGIGAKVGQSVSGLWSNFSAGIASSLLNRSLGLTQEDVARMNAHQYNPSPGAGTNIAGGVISDKSLSDALRVEKTAERQRQLAGGKGGTTESGNEQTLIDDDLETLFSKFQKNRIAIAKENMEKGLSTDTAINVDALVEEEQKAAKMRKEEMKARALNRNGRIDYCIQESVLDFNPINTIASHMSYWSDEDVSHFVLSQMLANKVKTPGPKAIL</sequence>
<name>A0AA39WJ20_9PEZI</name>
<dbReference type="Pfam" id="PF23465">
    <property type="entry name" value="DUF7131"/>
    <property type="match status" value="1"/>
</dbReference>
<reference evidence="3" key="1">
    <citation type="submission" date="2023-06" db="EMBL/GenBank/DDBJ databases">
        <title>Genome-scale phylogeny and comparative genomics of the fungal order Sordariales.</title>
        <authorList>
            <consortium name="Lawrence Berkeley National Laboratory"/>
            <person name="Hensen N."/>
            <person name="Bonometti L."/>
            <person name="Westerberg I."/>
            <person name="Brannstrom I.O."/>
            <person name="Guillou S."/>
            <person name="Cros-Aarteil S."/>
            <person name="Calhoun S."/>
            <person name="Haridas S."/>
            <person name="Kuo A."/>
            <person name="Mondo S."/>
            <person name="Pangilinan J."/>
            <person name="Riley R."/>
            <person name="Labutti K."/>
            <person name="Andreopoulos B."/>
            <person name="Lipzen A."/>
            <person name="Chen C."/>
            <person name="Yanf M."/>
            <person name="Daum C."/>
            <person name="Ng V."/>
            <person name="Clum A."/>
            <person name="Steindorff A."/>
            <person name="Ohm R."/>
            <person name="Martin F."/>
            <person name="Silar P."/>
            <person name="Natvig D."/>
            <person name="Lalanne C."/>
            <person name="Gautier V."/>
            <person name="Ament-Velasquez S.L."/>
            <person name="Kruys A."/>
            <person name="Hutchinson M.I."/>
            <person name="Powell A.J."/>
            <person name="Barry K."/>
            <person name="Miller A.N."/>
            <person name="Grigoriev I.V."/>
            <person name="Debuchy R."/>
            <person name="Gladieux P."/>
            <person name="Thoren M.H."/>
            <person name="Johannesson H."/>
        </authorList>
    </citation>
    <scope>NUCLEOTIDE SEQUENCE</scope>
    <source>
        <strain evidence="3">CBS 606.72</strain>
    </source>
</reference>
<protein>
    <submittedName>
        <fullName evidence="3">DDHD domain-containing protein</fullName>
    </submittedName>
</protein>
<evidence type="ECO:0000313" key="4">
    <source>
        <dbReference type="Proteomes" id="UP001175000"/>
    </source>
</evidence>
<feature type="region of interest" description="Disordered" evidence="1">
    <location>
        <begin position="343"/>
        <end position="399"/>
    </location>
</feature>
<dbReference type="Pfam" id="PF23463">
    <property type="entry name" value="WWE_2"/>
    <property type="match status" value="1"/>
</dbReference>
<dbReference type="SUPFAM" id="SSF53474">
    <property type="entry name" value="alpha/beta-Hydrolases"/>
    <property type="match status" value="1"/>
</dbReference>
<evidence type="ECO:0000313" key="3">
    <source>
        <dbReference type="EMBL" id="KAK0616315.1"/>
    </source>
</evidence>
<dbReference type="GO" id="GO:0004620">
    <property type="term" value="F:phospholipase activity"/>
    <property type="evidence" value="ECO:0007669"/>
    <property type="project" value="TreeGrafter"/>
</dbReference>
<dbReference type="InterPro" id="IPR055555">
    <property type="entry name" value="PA-PLA1_DUF7131"/>
</dbReference>
<feature type="compositionally biased region" description="Pro residues" evidence="1">
    <location>
        <begin position="35"/>
        <end position="45"/>
    </location>
</feature>
<dbReference type="PROSITE" id="PS51043">
    <property type="entry name" value="DDHD"/>
    <property type="match status" value="1"/>
</dbReference>
<dbReference type="GO" id="GO:0005737">
    <property type="term" value="C:cytoplasm"/>
    <property type="evidence" value="ECO:0007669"/>
    <property type="project" value="TreeGrafter"/>
</dbReference>
<dbReference type="PANTHER" id="PTHR23509">
    <property type="entry name" value="PA-PL1 PHOSPHOLIPASE FAMILY"/>
    <property type="match status" value="1"/>
</dbReference>
<dbReference type="Proteomes" id="UP001175000">
    <property type="component" value="Unassembled WGS sequence"/>
</dbReference>
<proteinExistence type="predicted"/>
<dbReference type="PANTHER" id="PTHR23509:SF10">
    <property type="entry name" value="LD21067P"/>
    <property type="match status" value="1"/>
</dbReference>
<dbReference type="Pfam" id="PF02862">
    <property type="entry name" value="DDHD"/>
    <property type="match status" value="1"/>
</dbReference>
<dbReference type="SMART" id="SM01127">
    <property type="entry name" value="DDHD"/>
    <property type="match status" value="1"/>
</dbReference>
<evidence type="ECO:0000256" key="1">
    <source>
        <dbReference type="SAM" id="MobiDB-lite"/>
    </source>
</evidence>
<feature type="region of interest" description="Disordered" evidence="1">
    <location>
        <begin position="151"/>
        <end position="173"/>
    </location>
</feature>
<feature type="compositionally biased region" description="Basic and acidic residues" evidence="1">
    <location>
        <begin position="343"/>
        <end position="353"/>
    </location>
</feature>
<dbReference type="EMBL" id="JAULSU010000005">
    <property type="protein sequence ID" value="KAK0616315.1"/>
    <property type="molecule type" value="Genomic_DNA"/>
</dbReference>
<dbReference type="InterPro" id="IPR058055">
    <property type="entry name" value="PA-PLA1"/>
</dbReference>
<feature type="region of interest" description="Disordered" evidence="1">
    <location>
        <begin position="25"/>
        <end position="53"/>
    </location>
</feature>
<dbReference type="InterPro" id="IPR004177">
    <property type="entry name" value="DDHD_dom"/>
</dbReference>
<dbReference type="GO" id="GO:0046872">
    <property type="term" value="F:metal ion binding"/>
    <property type="evidence" value="ECO:0007669"/>
    <property type="project" value="InterPro"/>
</dbReference>
<organism evidence="3 4">
    <name type="scientific">Immersiella caudata</name>
    <dbReference type="NCBI Taxonomy" id="314043"/>
    <lineage>
        <taxon>Eukaryota</taxon>
        <taxon>Fungi</taxon>
        <taxon>Dikarya</taxon>
        <taxon>Ascomycota</taxon>
        <taxon>Pezizomycotina</taxon>
        <taxon>Sordariomycetes</taxon>
        <taxon>Sordariomycetidae</taxon>
        <taxon>Sordariales</taxon>
        <taxon>Lasiosphaeriaceae</taxon>
        <taxon>Immersiella</taxon>
    </lineage>
</organism>
<gene>
    <name evidence="3" type="ORF">B0T14DRAFT_458642</name>
</gene>
<evidence type="ECO:0000259" key="2">
    <source>
        <dbReference type="PROSITE" id="PS51043"/>
    </source>
</evidence>
<dbReference type="AlphaFoldDB" id="A0AA39WJ20"/>
<feature type="region of interest" description="Disordered" evidence="1">
    <location>
        <begin position="867"/>
        <end position="887"/>
    </location>
</feature>
<dbReference type="InterPro" id="IPR057826">
    <property type="entry name" value="WWE_C20G8.02"/>
</dbReference>
<keyword evidence="4" id="KW-1185">Reference proteome</keyword>
<feature type="domain" description="DDHD" evidence="2">
    <location>
        <begin position="663"/>
        <end position="992"/>
    </location>
</feature>
<accession>A0AA39WJ20</accession>
<comment type="caution">
    <text evidence="3">The sequence shown here is derived from an EMBL/GenBank/DDBJ whole genome shotgun (WGS) entry which is preliminary data.</text>
</comment>
<dbReference type="InterPro" id="IPR029058">
    <property type="entry name" value="AB_hydrolase_fold"/>
</dbReference>